<organism evidence="1 2">
    <name type="scientific">candidate division WWE3 bacterium RIFOXYD1_FULL_39_9</name>
    <dbReference type="NCBI Taxonomy" id="1802649"/>
    <lineage>
        <taxon>Bacteria</taxon>
        <taxon>Katanobacteria</taxon>
    </lineage>
</organism>
<dbReference type="AlphaFoldDB" id="A0A1F4X9C4"/>
<evidence type="ECO:0000313" key="2">
    <source>
        <dbReference type="Proteomes" id="UP000176815"/>
    </source>
</evidence>
<protein>
    <recommendedName>
        <fullName evidence="3">DUF5659 domain-containing protein</fullName>
    </recommendedName>
</protein>
<dbReference type="Proteomes" id="UP000176815">
    <property type="component" value="Unassembled WGS sequence"/>
</dbReference>
<evidence type="ECO:0008006" key="3">
    <source>
        <dbReference type="Google" id="ProtNLM"/>
    </source>
</evidence>
<sequence length="90" mass="10381">MENQNKINTTSDFYAVSDLKLQSFLRSMHPDSFFGVNKNSNKVVFLFKKSKEIVDMAEGYLRGDKFTMSPLAMAHYLDEGKALIFNDYKI</sequence>
<dbReference type="EMBL" id="MEWG01000003">
    <property type="protein sequence ID" value="OGC78297.1"/>
    <property type="molecule type" value="Genomic_DNA"/>
</dbReference>
<evidence type="ECO:0000313" key="1">
    <source>
        <dbReference type="EMBL" id="OGC78297.1"/>
    </source>
</evidence>
<gene>
    <name evidence="1" type="ORF">A2619_03995</name>
</gene>
<reference evidence="1 2" key="1">
    <citation type="journal article" date="2016" name="Nat. Commun.">
        <title>Thousands of microbial genomes shed light on interconnected biogeochemical processes in an aquifer system.</title>
        <authorList>
            <person name="Anantharaman K."/>
            <person name="Brown C.T."/>
            <person name="Hug L.A."/>
            <person name="Sharon I."/>
            <person name="Castelle C.J."/>
            <person name="Probst A.J."/>
            <person name="Thomas B.C."/>
            <person name="Singh A."/>
            <person name="Wilkins M.J."/>
            <person name="Karaoz U."/>
            <person name="Brodie E.L."/>
            <person name="Williams K.H."/>
            <person name="Hubbard S.S."/>
            <person name="Banfield J.F."/>
        </authorList>
    </citation>
    <scope>NUCLEOTIDE SEQUENCE [LARGE SCALE GENOMIC DNA]</scope>
</reference>
<name>A0A1F4X9C4_UNCKA</name>
<accession>A0A1F4X9C4</accession>
<proteinExistence type="predicted"/>
<comment type="caution">
    <text evidence="1">The sequence shown here is derived from an EMBL/GenBank/DDBJ whole genome shotgun (WGS) entry which is preliminary data.</text>
</comment>